<dbReference type="Proteomes" id="UP000676336">
    <property type="component" value="Unassembled WGS sequence"/>
</dbReference>
<accession>A0A816SED4</accession>
<protein>
    <submittedName>
        <fullName evidence="1">Uncharacterized protein</fullName>
    </submittedName>
</protein>
<gene>
    <name evidence="1" type="ORF">MBJ925_LOCUS19175</name>
    <name evidence="2" type="ORF">SMN809_LOCUS29383</name>
</gene>
<organism evidence="1 3">
    <name type="scientific">Rotaria magnacalcarata</name>
    <dbReference type="NCBI Taxonomy" id="392030"/>
    <lineage>
        <taxon>Eukaryota</taxon>
        <taxon>Metazoa</taxon>
        <taxon>Spiralia</taxon>
        <taxon>Gnathifera</taxon>
        <taxon>Rotifera</taxon>
        <taxon>Eurotatoria</taxon>
        <taxon>Bdelloidea</taxon>
        <taxon>Philodinida</taxon>
        <taxon>Philodinidae</taxon>
        <taxon>Rotaria</taxon>
    </lineage>
</organism>
<feature type="non-terminal residue" evidence="1">
    <location>
        <position position="205"/>
    </location>
</feature>
<proteinExistence type="predicted"/>
<evidence type="ECO:0000313" key="1">
    <source>
        <dbReference type="EMBL" id="CAF2084045.1"/>
    </source>
</evidence>
<reference evidence="1" key="1">
    <citation type="submission" date="2021-02" db="EMBL/GenBank/DDBJ databases">
        <authorList>
            <person name="Nowell W R."/>
        </authorList>
    </citation>
    <scope>NUCLEOTIDE SEQUENCE</scope>
</reference>
<dbReference type="AlphaFoldDB" id="A0A816SED4"/>
<dbReference type="EMBL" id="CAJOBI010052020">
    <property type="protein sequence ID" value="CAF4376625.1"/>
    <property type="molecule type" value="Genomic_DNA"/>
</dbReference>
<evidence type="ECO:0000313" key="2">
    <source>
        <dbReference type="EMBL" id="CAF4376625.1"/>
    </source>
</evidence>
<comment type="caution">
    <text evidence="1">The sequence shown here is derived from an EMBL/GenBank/DDBJ whole genome shotgun (WGS) entry which is preliminary data.</text>
</comment>
<dbReference type="EMBL" id="CAJNRE010009666">
    <property type="protein sequence ID" value="CAF2084045.1"/>
    <property type="molecule type" value="Genomic_DNA"/>
</dbReference>
<name>A0A816SED4_9BILA</name>
<dbReference type="Proteomes" id="UP000663824">
    <property type="component" value="Unassembled WGS sequence"/>
</dbReference>
<sequence>MNKFRVVNPNCHSENTLVSDESTRQNKSCDVDNIDNMLMNEIYKKDFYAFLLSHYENFDHASSQSKSCQTITDNPYVLTSSSHQITSTKDSIPFAINNNNPVRSTSQSAVFDSTRVIGGKSVDKSAIVLDNSSSSLSDQTLNDLRKAIVENLIKNPKVFKGGKGDVKKWIEEIEHLFEVAHIPDPIRLDLISYSLRDDAREWFRN</sequence>
<evidence type="ECO:0000313" key="3">
    <source>
        <dbReference type="Proteomes" id="UP000663824"/>
    </source>
</evidence>